<gene>
    <name evidence="2" type="ORF">N787_12055</name>
</gene>
<dbReference type="SUPFAM" id="SSF74653">
    <property type="entry name" value="TolA/TonB C-terminal domain"/>
    <property type="match status" value="1"/>
</dbReference>
<feature type="chain" id="PRO_5001869196" description="TonB C-terminal domain-containing protein" evidence="1">
    <location>
        <begin position="21"/>
        <end position="253"/>
    </location>
</feature>
<evidence type="ECO:0008006" key="4">
    <source>
        <dbReference type="Google" id="ProtNLM"/>
    </source>
</evidence>
<feature type="signal peptide" evidence="1">
    <location>
        <begin position="1"/>
        <end position="20"/>
    </location>
</feature>
<dbReference type="EMBL" id="AVCK01000023">
    <property type="protein sequence ID" value="KFN45788.1"/>
    <property type="molecule type" value="Genomic_DNA"/>
</dbReference>
<organism evidence="2 3">
    <name type="scientific">Arenimonas metalli CF5-1</name>
    <dbReference type="NCBI Taxonomy" id="1384056"/>
    <lineage>
        <taxon>Bacteria</taxon>
        <taxon>Pseudomonadati</taxon>
        <taxon>Pseudomonadota</taxon>
        <taxon>Gammaproteobacteria</taxon>
        <taxon>Lysobacterales</taxon>
        <taxon>Lysobacteraceae</taxon>
        <taxon>Arenimonas</taxon>
    </lineage>
</organism>
<name>A0A091AZN9_9GAMM</name>
<dbReference type="Gene3D" id="3.30.1150.10">
    <property type="match status" value="1"/>
</dbReference>
<keyword evidence="1" id="KW-0732">Signal</keyword>
<proteinExistence type="predicted"/>
<keyword evidence="3" id="KW-1185">Reference proteome</keyword>
<evidence type="ECO:0000313" key="2">
    <source>
        <dbReference type="EMBL" id="KFN45788.1"/>
    </source>
</evidence>
<dbReference type="Proteomes" id="UP000029393">
    <property type="component" value="Unassembled WGS sequence"/>
</dbReference>
<comment type="caution">
    <text evidence="2">The sequence shown here is derived from an EMBL/GenBank/DDBJ whole genome shotgun (WGS) entry which is preliminary data.</text>
</comment>
<reference evidence="2 3" key="1">
    <citation type="submission" date="2013-09" db="EMBL/GenBank/DDBJ databases">
        <title>Genome sequencing of Arenimonas metalli.</title>
        <authorList>
            <person name="Chen F."/>
            <person name="Wang G."/>
        </authorList>
    </citation>
    <scope>NUCLEOTIDE SEQUENCE [LARGE SCALE GENOMIC DNA]</scope>
    <source>
        <strain evidence="2 3">CF5-1</strain>
    </source>
</reference>
<dbReference type="STRING" id="1384056.N787_12055"/>
<evidence type="ECO:0000313" key="3">
    <source>
        <dbReference type="Proteomes" id="UP000029393"/>
    </source>
</evidence>
<protein>
    <recommendedName>
        <fullName evidence="4">TonB C-terminal domain-containing protein</fullName>
    </recommendedName>
</protein>
<accession>A0A091AZN9</accession>
<sequence>MTMRHLLLLAAMLCAAAPQAAPQAPVPAVPVMRSFAAHAHVSEDGTVASVDVAPEVPAPLVDIVRQAVASLGFQPATVDGVPAASRTAVVVQIELTPGEAGTLAARVVGAERAQVRMTPPRYPREALVAAISGRVILELAVLPDGRVDPARSRVSEVELSRYGAASRRGRVYAQQLSEASLQAAADWVVQVEEVAGVAQPTHIETPVLFCAAMGKTPGDCPGLEPRAPGQPRRAADPRVRLAQLQASPAGPDA</sequence>
<dbReference type="PATRIC" id="fig|1384056.3.peg.1740"/>
<dbReference type="AlphaFoldDB" id="A0A091AZN9"/>
<evidence type="ECO:0000256" key="1">
    <source>
        <dbReference type="SAM" id="SignalP"/>
    </source>
</evidence>